<reference evidence="1 2" key="1">
    <citation type="submission" date="2018-08" db="EMBL/GenBank/DDBJ databases">
        <title>Lysobacter sp. zong2l5, whole genome shotgun sequence.</title>
        <authorList>
            <person name="Zhang X."/>
            <person name="Feng G."/>
            <person name="Zhu H."/>
        </authorList>
    </citation>
    <scope>NUCLEOTIDE SEQUENCE [LARGE SCALE GENOMIC DNA]</scope>
    <source>
        <strain evidence="2">zong2l5</strain>
    </source>
</reference>
<gene>
    <name evidence="1" type="ORF">DX914_02525</name>
</gene>
<evidence type="ECO:0000313" key="1">
    <source>
        <dbReference type="EMBL" id="RDZ28042.1"/>
    </source>
</evidence>
<proteinExistence type="predicted"/>
<organism evidence="1 2">
    <name type="scientific">Lysobacter silvisoli</name>
    <dbReference type="NCBI Taxonomy" id="2293254"/>
    <lineage>
        <taxon>Bacteria</taxon>
        <taxon>Pseudomonadati</taxon>
        <taxon>Pseudomonadota</taxon>
        <taxon>Gammaproteobacteria</taxon>
        <taxon>Lysobacterales</taxon>
        <taxon>Lysobacteraceae</taxon>
        <taxon>Lysobacter</taxon>
    </lineage>
</organism>
<keyword evidence="2" id="KW-1185">Reference proteome</keyword>
<accession>A0A371K2E9</accession>
<comment type="caution">
    <text evidence="1">The sequence shown here is derived from an EMBL/GenBank/DDBJ whole genome shotgun (WGS) entry which is preliminary data.</text>
</comment>
<dbReference type="Proteomes" id="UP000264492">
    <property type="component" value="Unassembled WGS sequence"/>
</dbReference>
<dbReference type="AlphaFoldDB" id="A0A371K2E9"/>
<dbReference type="EMBL" id="QTSU01000001">
    <property type="protein sequence ID" value="RDZ28042.1"/>
    <property type="molecule type" value="Genomic_DNA"/>
</dbReference>
<protein>
    <submittedName>
        <fullName evidence="1">Uncharacterized protein</fullName>
    </submittedName>
</protein>
<evidence type="ECO:0000313" key="2">
    <source>
        <dbReference type="Proteomes" id="UP000264492"/>
    </source>
</evidence>
<sequence length="60" mass="5879">MQAVLEFGELAGGVVAVVQRQAAGGGVVDGVGAVVQVVAAGQARPAQPVTALKDAGYLFN</sequence>
<name>A0A371K2E9_9GAMM</name>